<keyword evidence="1" id="KW-1133">Transmembrane helix</keyword>
<keyword evidence="1" id="KW-0472">Membrane</keyword>
<sequence>KGSPVLKAAENADIQAYIAVQREQSGAKLTEDFSVEPPEILPEYTVPVEKRRPRSFISRIGDYIPSWSRSLRFISLYMALPFLTGVMAGMGEIFANELMYRWGWRGARPIMVPGRNGRVYPIPKEKPTSSSTLQLPKE</sequence>
<protein>
    <submittedName>
        <fullName evidence="2">Uncharacterized protein</fullName>
    </submittedName>
</protein>
<gene>
    <name evidence="2" type="ORF">H4R20_006003</name>
</gene>
<dbReference type="GO" id="GO:0005741">
    <property type="term" value="C:mitochondrial outer membrane"/>
    <property type="evidence" value="ECO:0007669"/>
    <property type="project" value="InterPro"/>
</dbReference>
<dbReference type="EMBL" id="JANBUO010002313">
    <property type="protein sequence ID" value="KAJ2795069.1"/>
    <property type="molecule type" value="Genomic_DNA"/>
</dbReference>
<dbReference type="AlphaFoldDB" id="A0A9W8HRN7"/>
<feature type="non-terminal residue" evidence="2">
    <location>
        <position position="1"/>
    </location>
</feature>
<reference evidence="2" key="1">
    <citation type="submission" date="2022-07" db="EMBL/GenBank/DDBJ databases">
        <title>Phylogenomic reconstructions and comparative analyses of Kickxellomycotina fungi.</title>
        <authorList>
            <person name="Reynolds N.K."/>
            <person name="Stajich J.E."/>
            <person name="Barry K."/>
            <person name="Grigoriev I.V."/>
            <person name="Crous P."/>
            <person name="Smith M.E."/>
        </authorList>
    </citation>
    <scope>NUCLEOTIDE SEQUENCE</scope>
    <source>
        <strain evidence="2">NRRL 1565</strain>
    </source>
</reference>
<keyword evidence="1" id="KW-0812">Transmembrane</keyword>
<evidence type="ECO:0000313" key="2">
    <source>
        <dbReference type="EMBL" id="KAJ2795069.1"/>
    </source>
</evidence>
<name>A0A9W8HRN7_9FUNG</name>
<comment type="caution">
    <text evidence="2">The sequence shown here is derived from an EMBL/GenBank/DDBJ whole genome shotgun (WGS) entry which is preliminary data.</text>
</comment>
<dbReference type="Proteomes" id="UP001140094">
    <property type="component" value="Unassembled WGS sequence"/>
</dbReference>
<dbReference type="Pfam" id="PF08219">
    <property type="entry name" value="TOM13"/>
    <property type="match status" value="1"/>
</dbReference>
<dbReference type="OrthoDB" id="5529571at2759"/>
<proteinExistence type="predicted"/>
<organism evidence="2 3">
    <name type="scientific">Coemansia guatemalensis</name>
    <dbReference type="NCBI Taxonomy" id="2761395"/>
    <lineage>
        <taxon>Eukaryota</taxon>
        <taxon>Fungi</taxon>
        <taxon>Fungi incertae sedis</taxon>
        <taxon>Zoopagomycota</taxon>
        <taxon>Kickxellomycotina</taxon>
        <taxon>Kickxellomycetes</taxon>
        <taxon>Kickxellales</taxon>
        <taxon>Kickxellaceae</taxon>
        <taxon>Coemansia</taxon>
    </lineage>
</organism>
<feature type="transmembrane region" description="Helical" evidence="1">
    <location>
        <begin position="74"/>
        <end position="95"/>
    </location>
</feature>
<dbReference type="InterPro" id="IPR013262">
    <property type="entry name" value="OMP_MIM1/TOM13_mt"/>
</dbReference>
<evidence type="ECO:0000313" key="3">
    <source>
        <dbReference type="Proteomes" id="UP001140094"/>
    </source>
</evidence>
<evidence type="ECO:0000256" key="1">
    <source>
        <dbReference type="SAM" id="Phobius"/>
    </source>
</evidence>
<keyword evidence="3" id="KW-1185">Reference proteome</keyword>
<accession>A0A9W8HRN7</accession>